<keyword evidence="2" id="KW-1185">Reference proteome</keyword>
<dbReference type="EMBL" id="CP104205">
    <property type="protein sequence ID" value="UWX56476.1"/>
    <property type="molecule type" value="Genomic_DNA"/>
</dbReference>
<organism evidence="1 2">
    <name type="scientific">Maribacter litopenaei</name>
    <dbReference type="NCBI Taxonomy" id="2976127"/>
    <lineage>
        <taxon>Bacteria</taxon>
        <taxon>Pseudomonadati</taxon>
        <taxon>Bacteroidota</taxon>
        <taxon>Flavobacteriia</taxon>
        <taxon>Flavobacteriales</taxon>
        <taxon>Flavobacteriaceae</taxon>
        <taxon>Maribacter</taxon>
    </lineage>
</organism>
<evidence type="ECO:0000313" key="1">
    <source>
        <dbReference type="EMBL" id="UWX56476.1"/>
    </source>
</evidence>
<evidence type="ECO:0000313" key="2">
    <source>
        <dbReference type="Proteomes" id="UP001059209"/>
    </source>
</evidence>
<dbReference type="Proteomes" id="UP001059209">
    <property type="component" value="Chromosome"/>
</dbReference>
<sequence length="237" mass="27173">MQRSAFKKPEFLIFKAHRLKGDGKFTEIRPHVSYRGYWNFDNEQVTGFLHMDNHWVWRSGFEIHTGVNLTQERVFAPFNISNVTVPVGEYKNEELQFVLISNPNNAFSVSTRTFIGGYFNGKRYSNSGTANFRVGNKFVSSLTMSHNDIQLETGNTTALVGGLRLAYSFTPRIFLQSLIQRNNVSEITSVNARFGWLQSANTGLFVVLNIVKDDNPLDFLDNQTLTIKYTHRFDVLR</sequence>
<accession>A0ABY5YF40</accession>
<evidence type="ECO:0008006" key="3">
    <source>
        <dbReference type="Google" id="ProtNLM"/>
    </source>
</evidence>
<protein>
    <recommendedName>
        <fullName evidence="3">DUF481 domain-containing protein</fullName>
    </recommendedName>
</protein>
<dbReference type="RefSeq" id="WP_260575111.1">
    <property type="nucleotide sequence ID" value="NZ_CP104205.1"/>
</dbReference>
<name>A0ABY5YF40_9FLAO</name>
<gene>
    <name evidence="1" type="ORF">NYZ99_09975</name>
</gene>
<proteinExistence type="predicted"/>
<reference evidence="1" key="1">
    <citation type="submission" date="2022-09" db="EMBL/GenBank/DDBJ databases">
        <title>Maribacter litopenaei sp. nov., isolated from the intestinal tract of the Pacific White Shrimp, Litopenaeus vannamei.</title>
        <authorList>
            <person name="Kim S.Y."/>
            <person name="Hwang C.Y."/>
        </authorList>
    </citation>
    <scope>NUCLEOTIDE SEQUENCE</scope>
    <source>
        <strain evidence="1">HL-LV01</strain>
    </source>
</reference>